<evidence type="ECO:0000313" key="1">
    <source>
        <dbReference type="EMBL" id="MBR7745979.1"/>
    </source>
</evidence>
<evidence type="ECO:0000313" key="2">
    <source>
        <dbReference type="Proteomes" id="UP000680158"/>
    </source>
</evidence>
<dbReference type="EMBL" id="JAGSPM010000002">
    <property type="protein sequence ID" value="MBR7745979.1"/>
    <property type="molecule type" value="Genomic_DNA"/>
</dbReference>
<protein>
    <submittedName>
        <fullName evidence="1">Uncharacterized protein</fullName>
    </submittedName>
</protein>
<gene>
    <name evidence="1" type="ORF">KDM92_05255</name>
</gene>
<keyword evidence="2" id="KW-1185">Reference proteome</keyword>
<dbReference type="Proteomes" id="UP000680158">
    <property type="component" value="Unassembled WGS sequence"/>
</dbReference>
<comment type="caution">
    <text evidence="1">The sequence shown here is derived from an EMBL/GenBank/DDBJ whole genome shotgun (WGS) entry which is preliminary data.</text>
</comment>
<name>A0A941DC44_9BURK</name>
<sequence length="61" mass="6261">MGKLRNSPAAQTTKLSLSIFCPAQLAVSEVGEGQKQKAKSKATATATATAKQTVSTILALN</sequence>
<reference evidence="1 2" key="1">
    <citation type="submission" date="2021-04" db="EMBL/GenBank/DDBJ databases">
        <title>novel species isolated from subtropical streams in China.</title>
        <authorList>
            <person name="Lu H."/>
        </authorList>
    </citation>
    <scope>NUCLEOTIDE SEQUENCE [LARGE SCALE GENOMIC DNA]</scope>
    <source>
        <strain evidence="1 2">BYS107W</strain>
    </source>
</reference>
<proteinExistence type="predicted"/>
<accession>A0A941DC44</accession>
<dbReference type="AlphaFoldDB" id="A0A941DC44"/>
<organism evidence="1 2">
    <name type="scientific">Undibacterium baiyunense</name>
    <dbReference type="NCBI Taxonomy" id="2828731"/>
    <lineage>
        <taxon>Bacteria</taxon>
        <taxon>Pseudomonadati</taxon>
        <taxon>Pseudomonadota</taxon>
        <taxon>Betaproteobacteria</taxon>
        <taxon>Burkholderiales</taxon>
        <taxon>Oxalobacteraceae</taxon>
        <taxon>Undibacterium</taxon>
    </lineage>
</organism>